<dbReference type="EMBL" id="LSDB01000031">
    <property type="protein sequence ID" value="KXB57838.1"/>
    <property type="molecule type" value="Genomic_DNA"/>
</dbReference>
<evidence type="ECO:0000256" key="2">
    <source>
        <dbReference type="ARBA" id="ARBA00022679"/>
    </source>
</evidence>
<keyword evidence="5 8" id="KW-0067">ATP-binding</keyword>
<feature type="binding site" evidence="8">
    <location>
        <begin position="9"/>
        <end position="17"/>
    </location>
    <ligand>
        <name>ATP</name>
        <dbReference type="ChEBI" id="CHEBI:30616"/>
    </ligand>
</feature>
<dbReference type="CDD" id="cd02020">
    <property type="entry name" value="CMPK"/>
    <property type="match status" value="1"/>
</dbReference>
<evidence type="ECO:0000259" key="9">
    <source>
        <dbReference type="Pfam" id="PF02224"/>
    </source>
</evidence>
<dbReference type="InterPro" id="IPR003136">
    <property type="entry name" value="Cytidylate_kin"/>
</dbReference>
<dbReference type="GO" id="GO:0016301">
    <property type="term" value="F:kinase activity"/>
    <property type="evidence" value="ECO:0007669"/>
    <property type="project" value="UniProtKB-KW"/>
</dbReference>
<evidence type="ECO:0000256" key="5">
    <source>
        <dbReference type="ARBA" id="ARBA00022840"/>
    </source>
</evidence>
<keyword evidence="2 8" id="KW-0808">Transferase</keyword>
<keyword evidence="4 8" id="KW-0418">Kinase</keyword>
<comment type="catalytic activity">
    <reaction evidence="7 8">
        <text>CMP + ATP = CDP + ADP</text>
        <dbReference type="Rhea" id="RHEA:11600"/>
        <dbReference type="ChEBI" id="CHEBI:30616"/>
        <dbReference type="ChEBI" id="CHEBI:58069"/>
        <dbReference type="ChEBI" id="CHEBI:60377"/>
        <dbReference type="ChEBI" id="CHEBI:456216"/>
        <dbReference type="EC" id="2.7.4.25"/>
    </reaction>
</comment>
<dbReference type="Gene3D" id="3.40.50.300">
    <property type="entry name" value="P-loop containing nucleotide triphosphate hydrolases"/>
    <property type="match status" value="1"/>
</dbReference>
<dbReference type="HAMAP" id="MF_00238">
    <property type="entry name" value="Cytidyl_kinase_type1"/>
    <property type="match status" value="1"/>
</dbReference>
<name>A0ABR5TMH6_9BACL</name>
<comment type="caution">
    <text evidence="10">The sequence shown here is derived from an EMBL/GenBank/DDBJ whole genome shotgun (WGS) entry which is preliminary data.</text>
</comment>
<keyword evidence="3 8" id="KW-0547">Nucleotide-binding</keyword>
<evidence type="ECO:0000256" key="6">
    <source>
        <dbReference type="ARBA" id="ARBA00047615"/>
    </source>
</evidence>
<dbReference type="Pfam" id="PF02224">
    <property type="entry name" value="Cytidylate_kin"/>
    <property type="match status" value="1"/>
</dbReference>
<dbReference type="InterPro" id="IPR027417">
    <property type="entry name" value="P-loop_NTPase"/>
</dbReference>
<evidence type="ECO:0000256" key="8">
    <source>
        <dbReference type="HAMAP-Rule" id="MF_00238"/>
    </source>
</evidence>
<comment type="catalytic activity">
    <reaction evidence="6 8">
        <text>dCMP + ATP = dCDP + ADP</text>
        <dbReference type="Rhea" id="RHEA:25094"/>
        <dbReference type="ChEBI" id="CHEBI:30616"/>
        <dbReference type="ChEBI" id="CHEBI:57566"/>
        <dbReference type="ChEBI" id="CHEBI:58593"/>
        <dbReference type="ChEBI" id="CHEBI:456216"/>
        <dbReference type="EC" id="2.7.4.25"/>
    </reaction>
</comment>
<dbReference type="SUPFAM" id="SSF52540">
    <property type="entry name" value="P-loop containing nucleoside triphosphate hydrolases"/>
    <property type="match status" value="1"/>
</dbReference>
<dbReference type="RefSeq" id="WP_066130180.1">
    <property type="nucleotide sequence ID" value="NZ_KQ959881.1"/>
</dbReference>
<evidence type="ECO:0000256" key="7">
    <source>
        <dbReference type="ARBA" id="ARBA00048478"/>
    </source>
</evidence>
<evidence type="ECO:0000256" key="3">
    <source>
        <dbReference type="ARBA" id="ARBA00022741"/>
    </source>
</evidence>
<keyword evidence="11" id="KW-1185">Reference proteome</keyword>
<evidence type="ECO:0000256" key="4">
    <source>
        <dbReference type="ARBA" id="ARBA00022777"/>
    </source>
</evidence>
<dbReference type="InterPro" id="IPR011994">
    <property type="entry name" value="Cytidylate_kinase_dom"/>
</dbReference>
<dbReference type="EC" id="2.7.4.25" evidence="8"/>
<accession>A0ABR5TMH6</accession>
<proteinExistence type="inferred from homology"/>
<organism evidence="10 11">
    <name type="scientific">Gemelliphila asaccharolytica</name>
    <dbReference type="NCBI Taxonomy" id="502393"/>
    <lineage>
        <taxon>Bacteria</taxon>
        <taxon>Bacillati</taxon>
        <taxon>Bacillota</taxon>
        <taxon>Bacilli</taxon>
        <taxon>Bacillales</taxon>
        <taxon>Gemellaceae</taxon>
        <taxon>Gemelliphila</taxon>
    </lineage>
</organism>
<comment type="similarity">
    <text evidence="1 8">Belongs to the cytidylate kinase family. Type 1 subfamily.</text>
</comment>
<dbReference type="Proteomes" id="UP000070467">
    <property type="component" value="Unassembled WGS sequence"/>
</dbReference>
<evidence type="ECO:0000313" key="11">
    <source>
        <dbReference type="Proteomes" id="UP000070467"/>
    </source>
</evidence>
<dbReference type="PANTHER" id="PTHR21299:SF2">
    <property type="entry name" value="CYTIDYLATE KINASE"/>
    <property type="match status" value="1"/>
</dbReference>
<dbReference type="PANTHER" id="PTHR21299">
    <property type="entry name" value="CYTIDYLATE KINASE/PANTOATE-BETA-ALANINE LIGASE"/>
    <property type="match status" value="1"/>
</dbReference>
<feature type="domain" description="Cytidylate kinase" evidence="9">
    <location>
        <begin position="5"/>
        <end position="215"/>
    </location>
</feature>
<keyword evidence="8" id="KW-0963">Cytoplasm</keyword>
<reference evidence="10 11" key="1">
    <citation type="submission" date="2016-01" db="EMBL/GenBank/DDBJ databases">
        <authorList>
            <person name="Mitreva M."/>
            <person name="Pepin K.H."/>
            <person name="Mihindukulasuriya K.A."/>
            <person name="Fulton R."/>
            <person name="Fronick C."/>
            <person name="O'Laughlin M."/>
            <person name="Miner T."/>
            <person name="Herter B."/>
            <person name="Rosa B.A."/>
            <person name="Cordes M."/>
            <person name="Tomlinson C."/>
            <person name="Wollam A."/>
            <person name="Palsikar V.B."/>
            <person name="Mardis E.R."/>
            <person name="Wilson R.K."/>
        </authorList>
    </citation>
    <scope>NUCLEOTIDE SEQUENCE [LARGE SCALE GENOMIC DNA]</scope>
    <source>
        <strain evidence="10 11">KA00071</strain>
    </source>
</reference>
<evidence type="ECO:0000313" key="10">
    <source>
        <dbReference type="EMBL" id="KXB57838.1"/>
    </source>
</evidence>
<gene>
    <name evidence="8" type="primary">cmk</name>
    <name evidence="10" type="ORF">HMPREF1871_00753</name>
</gene>
<comment type="subcellular location">
    <subcellularLocation>
        <location evidence="8">Cytoplasm</location>
    </subcellularLocation>
</comment>
<evidence type="ECO:0000256" key="1">
    <source>
        <dbReference type="ARBA" id="ARBA00009427"/>
    </source>
</evidence>
<sequence>MSFSVAIDGPAGSGKSTITKKVAEDLKFNYVDTGALYRSLTYNFLQNNLKKLEEEKIKNILEKTKIKVLFDGSIQRQLINGEDVTEKIRTKEISKYASLFAKSKNVRDYLITIQRNLAKKENVIMDGRDIGSVVLPNADVKIFLTASVDERAKRRFNELKEKSLSLEEIKEEIKKRDFQDKNRQIAPLKKTDDAIEIDSTFLTIKEVVDKIKNIILKAKEVK</sequence>
<protein>
    <recommendedName>
        <fullName evidence="8">Cytidylate kinase</fullName>
        <shortName evidence="8">CK</shortName>
        <ecNumber evidence="8">2.7.4.25</ecNumber>
    </recommendedName>
    <alternativeName>
        <fullName evidence="8">Cytidine monophosphate kinase</fullName>
        <shortName evidence="8">CMP kinase</shortName>
    </alternativeName>
</protein>
<dbReference type="NCBIfam" id="TIGR00017">
    <property type="entry name" value="cmk"/>
    <property type="match status" value="1"/>
</dbReference>